<dbReference type="EMBL" id="QXIR01000002">
    <property type="protein sequence ID" value="RIW38502.1"/>
    <property type="molecule type" value="Genomic_DNA"/>
</dbReference>
<accession>A0A3A1R9C2</accession>
<dbReference type="OrthoDB" id="9813172at2"/>
<feature type="transmembrane region" description="Helical" evidence="1">
    <location>
        <begin position="211"/>
        <end position="232"/>
    </location>
</feature>
<comment type="caution">
    <text evidence="2">The sequence shown here is derived from an EMBL/GenBank/DDBJ whole genome shotgun (WGS) entry which is preliminary data.</text>
</comment>
<evidence type="ECO:0000313" key="2">
    <source>
        <dbReference type="EMBL" id="RIW38502.1"/>
    </source>
</evidence>
<dbReference type="Proteomes" id="UP000265801">
    <property type="component" value="Unassembled WGS sequence"/>
</dbReference>
<organism evidence="2 3">
    <name type="scientific">Bacillus salacetis</name>
    <dbReference type="NCBI Taxonomy" id="2315464"/>
    <lineage>
        <taxon>Bacteria</taxon>
        <taxon>Bacillati</taxon>
        <taxon>Bacillota</taxon>
        <taxon>Bacilli</taxon>
        <taxon>Bacillales</taxon>
        <taxon>Bacillaceae</taxon>
        <taxon>Bacillus</taxon>
    </lineage>
</organism>
<proteinExistence type="predicted"/>
<feature type="transmembrane region" description="Helical" evidence="1">
    <location>
        <begin position="134"/>
        <end position="156"/>
    </location>
</feature>
<dbReference type="NCBIfam" id="TIGR02206">
    <property type="entry name" value="intg_mem_TP0381"/>
    <property type="match status" value="1"/>
</dbReference>
<feature type="transmembrane region" description="Helical" evidence="1">
    <location>
        <begin position="104"/>
        <end position="122"/>
    </location>
</feature>
<dbReference type="Pfam" id="PF14808">
    <property type="entry name" value="TMEM164"/>
    <property type="match status" value="1"/>
</dbReference>
<feature type="transmembrane region" description="Helical" evidence="1">
    <location>
        <begin position="20"/>
        <end position="38"/>
    </location>
</feature>
<dbReference type="InterPro" id="IPR011737">
    <property type="entry name" value="CHP02206_TP0381"/>
</dbReference>
<protein>
    <submittedName>
        <fullName evidence="2">TIGR02206 family membrane protein</fullName>
    </submittedName>
</protein>
<dbReference type="AlphaFoldDB" id="A0A3A1R9C2"/>
<feature type="transmembrane region" description="Helical" evidence="1">
    <location>
        <begin position="77"/>
        <end position="97"/>
    </location>
</feature>
<evidence type="ECO:0000313" key="3">
    <source>
        <dbReference type="Proteomes" id="UP000265801"/>
    </source>
</evidence>
<feature type="transmembrane region" description="Helical" evidence="1">
    <location>
        <begin position="50"/>
        <end position="71"/>
    </location>
</feature>
<keyword evidence="3" id="KW-1185">Reference proteome</keyword>
<keyword evidence="1" id="KW-0472">Membrane</keyword>
<feature type="transmembrane region" description="Helical" evidence="1">
    <location>
        <begin position="168"/>
        <end position="191"/>
    </location>
</feature>
<keyword evidence="1" id="KW-1133">Transmembrane helix</keyword>
<name>A0A3A1R9C2_9BACI</name>
<sequence length="247" mass="28740">MGQLLNFDQQRYPFEMFSGSHLLAIVTSVLLIVLFYIVRNRLKNEAGTPLRIILTGLLIMSEVSFQYWYYINGRWDLSINLPFQLCSLSLYLCTIMLLTRNYRIFEVTFFVSMTGAFVAILTPELFFGYPHFRFFQFFIAHIAIVLSCLYMVWIEGYKPHFTSVFKSLAALNIIAFFVFLVNIAIGANYMFLLHKPVNASPIDFLGPYPWYIFSLEAVAFLLFSLLYLPFYFSKKKSTSNTGLHQNQ</sequence>
<reference evidence="2 3" key="1">
    <citation type="submission" date="2018-09" db="EMBL/GenBank/DDBJ databases">
        <title>Bacillus saliacetes sp. nov., isolated from Thai shrimp paste (Ka-pi).</title>
        <authorList>
            <person name="Daroonpunt R."/>
            <person name="Tanasupawat S."/>
            <person name="Yiamsombut S."/>
        </authorList>
    </citation>
    <scope>NUCLEOTIDE SEQUENCE [LARGE SCALE GENOMIC DNA]</scope>
    <source>
        <strain evidence="2 3">SKP7-4</strain>
    </source>
</reference>
<gene>
    <name evidence="2" type="ORF">D3H55_02915</name>
</gene>
<evidence type="ECO:0000256" key="1">
    <source>
        <dbReference type="SAM" id="Phobius"/>
    </source>
</evidence>
<dbReference type="RefSeq" id="WP_119545400.1">
    <property type="nucleotide sequence ID" value="NZ_QXIR01000002.1"/>
</dbReference>
<keyword evidence="1" id="KW-0812">Transmembrane</keyword>